<feature type="binding site" evidence="2">
    <location>
        <position position="161"/>
    </location>
    <ligand>
        <name>substrate</name>
    </ligand>
</feature>
<dbReference type="SUPFAM" id="SSF53756">
    <property type="entry name" value="UDP-Glycosyltransferase/glycogen phosphorylase"/>
    <property type="match status" value="1"/>
</dbReference>
<evidence type="ECO:0000256" key="2">
    <source>
        <dbReference type="PIRSR" id="PIRSR620023-2"/>
    </source>
</evidence>
<protein>
    <submittedName>
        <fullName evidence="3">UDP-2,4-diacetamido-2,4,6-trideoxy-beta-L-altropyranose hydrolase</fullName>
    </submittedName>
</protein>
<dbReference type="RefSeq" id="WP_092558960.1">
    <property type="nucleotide sequence ID" value="NZ_FOYZ01000001.1"/>
</dbReference>
<reference evidence="3 4" key="1">
    <citation type="submission" date="2016-10" db="EMBL/GenBank/DDBJ databases">
        <authorList>
            <person name="de Groot N.N."/>
        </authorList>
    </citation>
    <scope>NUCLEOTIDE SEQUENCE [LARGE SCALE GENOMIC DNA]</scope>
    <source>
        <strain evidence="3 4">743A</strain>
    </source>
</reference>
<dbReference type="PANTHER" id="PTHR21015">
    <property type="entry name" value="UDP-N-ACETYLGLUCOSAMINE--N-ACETYLMURAMYL-(PENTAPEPTIDE) PYROPHOSPHORYL-UNDECAPRENOL N-ACETYLGLUCOSAMINE TRANSFERASE 1"/>
    <property type="match status" value="1"/>
</dbReference>
<dbReference type="PANTHER" id="PTHR21015:SF22">
    <property type="entry name" value="GLYCOSYLTRANSFERASE"/>
    <property type="match status" value="1"/>
</dbReference>
<gene>
    <name evidence="3" type="ORF">SAMN05661086_00341</name>
</gene>
<organism evidence="3 4">
    <name type="scientific">Anaeromicropila populeti</name>
    <dbReference type="NCBI Taxonomy" id="37658"/>
    <lineage>
        <taxon>Bacteria</taxon>
        <taxon>Bacillati</taxon>
        <taxon>Bacillota</taxon>
        <taxon>Clostridia</taxon>
        <taxon>Lachnospirales</taxon>
        <taxon>Lachnospiraceae</taxon>
        <taxon>Anaeromicropila</taxon>
    </lineage>
</organism>
<keyword evidence="4" id="KW-1185">Reference proteome</keyword>
<dbReference type="Proteomes" id="UP000199659">
    <property type="component" value="Unassembled WGS sequence"/>
</dbReference>
<dbReference type="Gene3D" id="3.40.50.2000">
    <property type="entry name" value="Glycogen Phosphorylase B"/>
    <property type="match status" value="1"/>
</dbReference>
<feature type="active site" description="Proton acceptor" evidence="1">
    <location>
        <position position="18"/>
    </location>
</feature>
<feature type="binding site" evidence="2">
    <location>
        <position position="261"/>
    </location>
    <ligand>
        <name>substrate</name>
    </ligand>
</feature>
<keyword evidence="3" id="KW-0378">Hydrolase</keyword>
<evidence type="ECO:0000313" key="4">
    <source>
        <dbReference type="Proteomes" id="UP000199659"/>
    </source>
</evidence>
<dbReference type="EMBL" id="FOYZ01000001">
    <property type="protein sequence ID" value="SFR58562.1"/>
    <property type="molecule type" value="Genomic_DNA"/>
</dbReference>
<sequence length="350" mass="39511">MFKVVFRLDWGKTIGSGHYIRCLSLADAFQKSNKAEIQFITRSSLPENIVFPVKKLEKALDIVDGTGYEYLSIEDEIDEMKAFLKSNTIDCLIVDSYGVTETYFSELRPYVKIMTYVDDLFCKKYDVDVIVNGNAYATEAFYEKEGKEKFLLLGCEYTLLRDEFSNLSKRAIKDTVQVVTISSGGSDPMDFTLVMIGLVKKYLVPSIQKKIVIGPYFTNVERIKKAVEGDNSFQLLFQPSMKEVMLNTDLFLTSSGSILYELAATGTPSISFLLSYDQSMLGQYMSEKGTTIQMGKLENFQEQEAGSSLKMVIADKNLRRQLSEAGQRILDGNGARRVAEKILAYMEVHL</sequence>
<dbReference type="GO" id="GO:0016757">
    <property type="term" value="F:glycosyltransferase activity"/>
    <property type="evidence" value="ECO:0007669"/>
    <property type="project" value="TreeGrafter"/>
</dbReference>
<proteinExistence type="predicted"/>
<name>A0A1I6HVS0_9FIRM</name>
<dbReference type="Gene3D" id="3.40.50.11190">
    <property type="match status" value="1"/>
</dbReference>
<dbReference type="STRING" id="37658.SAMN05661086_00341"/>
<evidence type="ECO:0000256" key="1">
    <source>
        <dbReference type="PIRSR" id="PIRSR620023-1"/>
    </source>
</evidence>
<dbReference type="OrthoDB" id="9805604at2"/>
<evidence type="ECO:0000313" key="3">
    <source>
        <dbReference type="EMBL" id="SFR58562.1"/>
    </source>
</evidence>
<dbReference type="InterPro" id="IPR020023">
    <property type="entry name" value="PseG"/>
</dbReference>
<dbReference type="NCBIfam" id="TIGR03590">
    <property type="entry name" value="PseG"/>
    <property type="match status" value="1"/>
</dbReference>
<accession>A0A1I6HVS0</accession>
<dbReference type="AlphaFoldDB" id="A0A1I6HVS0"/>
<dbReference type="GO" id="GO:0016787">
    <property type="term" value="F:hydrolase activity"/>
    <property type="evidence" value="ECO:0007669"/>
    <property type="project" value="UniProtKB-KW"/>
</dbReference>